<keyword evidence="1" id="KW-0175">Coiled coil</keyword>
<dbReference type="EMBL" id="MGDD01000029">
    <property type="protein sequence ID" value="OGL48858.1"/>
    <property type="molecule type" value="Genomic_DNA"/>
</dbReference>
<evidence type="ECO:0000313" key="2">
    <source>
        <dbReference type="EMBL" id="OGL48858.1"/>
    </source>
</evidence>
<organism evidence="2 3">
    <name type="scientific">Candidatus Schekmanbacteria bacterium RBG_13_48_7</name>
    <dbReference type="NCBI Taxonomy" id="1817878"/>
    <lineage>
        <taxon>Bacteria</taxon>
        <taxon>Candidatus Schekmaniibacteriota</taxon>
    </lineage>
</organism>
<dbReference type="Gene3D" id="3.30.460.40">
    <property type="match status" value="1"/>
</dbReference>
<dbReference type="AlphaFoldDB" id="A0A1F7S6H4"/>
<proteinExistence type="predicted"/>
<evidence type="ECO:0000313" key="3">
    <source>
        <dbReference type="Proteomes" id="UP000179266"/>
    </source>
</evidence>
<evidence type="ECO:0000256" key="1">
    <source>
        <dbReference type="SAM" id="Coils"/>
    </source>
</evidence>
<comment type="caution">
    <text evidence="2">The sequence shown here is derived from an EMBL/GenBank/DDBJ whole genome shotgun (WGS) entry which is preliminary data.</text>
</comment>
<name>A0A1F7S6H4_9BACT</name>
<feature type="coiled-coil region" evidence="1">
    <location>
        <begin position="186"/>
        <end position="213"/>
    </location>
</feature>
<accession>A0A1F7S6H4</accession>
<sequence>MNIYIELTEQFNSEKLRAVISSGQAVVLHRVAIMSKDGDWILREDEETMLYVLNVLSGYGARYRYCAPLDIRWMRGGWSSHFEFKHQQFRVRTDFVTRPPRISEKELMSIWKEQEGRNIPFVDLKNLAELKKTNREKDYAVIGELARLMEDPRDQLLYSRSARDLVDRAKRYPDLVIELRSRRPVLTKLDEEIEIIEKELDAERRALMHANERRLEIFLKTAEKWATAWSSVEKEISGLPLCDAHALLVRHAEKLLPFYPAEEHNQ</sequence>
<gene>
    <name evidence="2" type="ORF">A2161_11205</name>
</gene>
<protein>
    <submittedName>
        <fullName evidence="2">Uncharacterized protein</fullName>
    </submittedName>
</protein>
<reference evidence="2 3" key="1">
    <citation type="journal article" date="2016" name="Nat. Commun.">
        <title>Thousands of microbial genomes shed light on interconnected biogeochemical processes in an aquifer system.</title>
        <authorList>
            <person name="Anantharaman K."/>
            <person name="Brown C.T."/>
            <person name="Hug L.A."/>
            <person name="Sharon I."/>
            <person name="Castelle C.J."/>
            <person name="Probst A.J."/>
            <person name="Thomas B.C."/>
            <person name="Singh A."/>
            <person name="Wilkins M.J."/>
            <person name="Karaoz U."/>
            <person name="Brodie E.L."/>
            <person name="Williams K.H."/>
            <person name="Hubbard S.S."/>
            <person name="Banfield J.F."/>
        </authorList>
    </citation>
    <scope>NUCLEOTIDE SEQUENCE [LARGE SCALE GENOMIC DNA]</scope>
</reference>
<dbReference type="Proteomes" id="UP000179266">
    <property type="component" value="Unassembled WGS sequence"/>
</dbReference>